<accession>A0A6V8QHB4</accession>
<proteinExistence type="predicted"/>
<keyword evidence="1" id="KW-0472">Membrane</keyword>
<organism evidence="2 3">
    <name type="scientific">Trichoderma asperellum</name>
    <name type="common">Filamentous fungus</name>
    <dbReference type="NCBI Taxonomy" id="101201"/>
    <lineage>
        <taxon>Eukaryota</taxon>
        <taxon>Fungi</taxon>
        <taxon>Dikarya</taxon>
        <taxon>Ascomycota</taxon>
        <taxon>Pezizomycotina</taxon>
        <taxon>Sordariomycetes</taxon>
        <taxon>Hypocreomycetidae</taxon>
        <taxon>Hypocreales</taxon>
        <taxon>Hypocreaceae</taxon>
        <taxon>Trichoderma</taxon>
    </lineage>
</organism>
<dbReference type="EMBL" id="BLZH01000001">
    <property type="protein sequence ID" value="GFP51880.1"/>
    <property type="molecule type" value="Genomic_DNA"/>
</dbReference>
<name>A0A6V8QHB4_TRIAP</name>
<evidence type="ECO:0000313" key="2">
    <source>
        <dbReference type="EMBL" id="GFP51880.1"/>
    </source>
</evidence>
<dbReference type="AlphaFoldDB" id="A0A6V8QHB4"/>
<gene>
    <name evidence="2" type="ORF">TASIC1_0001003200</name>
</gene>
<dbReference type="Proteomes" id="UP000517252">
    <property type="component" value="Unassembled WGS sequence"/>
</dbReference>
<sequence>MRTAVTAMKIPPSLLSWRSDSWRSDGRTDSFSNEYFKRRNQLKRLLFACLVRWFMTAVLVMGTYLVLWRYSRKAAMISNKKKEFNTLIIALSIALGLNIASSLKHLDLANFEPLQRPKADYILQSENFSCLFQLGYVTRRHWVRVYVLFWVLVNVASQIAVASLGLTYNINSADTIAVTTPGVVAIPDMSNIQTGKVLSSNSQAISALRYTANNYGLVALAYGFGDIDEMPKAGSLFNSDGDLMYCDLNSCYYVFYEATPDNLDYYQSVATNRSISTQATCQSWRVLKGGDGTERTITIDNANKTQLTIPALNGGSQTTFMVDPDRGSGPTWGHVLAFEASATDPWFYNCNVTIGPVTNVQNPLQDVGVNVTSLAASAIALQGYGASTIGVSFNSTRHFQFQSYPAESYYGGPQGGNNTGMGQLMASFAVGVVAITAQVNTNVNATGLLPLKGIELDITSWTYVHIILILTVGLQLLLAVIAAVIASKVTIRDHSCVGLAAALQPLLWKLDNSGSSRTTCEKRIFERLGDGVKVSYIKGRSGLYYIKADE</sequence>
<feature type="transmembrane region" description="Helical" evidence="1">
    <location>
        <begin position="145"/>
        <end position="168"/>
    </location>
</feature>
<evidence type="ECO:0000256" key="1">
    <source>
        <dbReference type="SAM" id="Phobius"/>
    </source>
</evidence>
<comment type="caution">
    <text evidence="2">The sequence shown here is derived from an EMBL/GenBank/DDBJ whole genome shotgun (WGS) entry which is preliminary data.</text>
</comment>
<dbReference type="OrthoDB" id="3596604at2759"/>
<evidence type="ECO:0000313" key="3">
    <source>
        <dbReference type="Proteomes" id="UP000517252"/>
    </source>
</evidence>
<reference evidence="2 3" key="1">
    <citation type="submission" date="2020-07" db="EMBL/GenBank/DDBJ databases">
        <title>Trichoderma asperellum IC-1 whole genome shotgun sequence.</title>
        <authorList>
            <person name="Kanamasa S."/>
            <person name="Takahashi H."/>
        </authorList>
    </citation>
    <scope>NUCLEOTIDE SEQUENCE [LARGE SCALE GENOMIC DNA]</scope>
    <source>
        <strain evidence="2 3">IC-1</strain>
    </source>
</reference>
<keyword evidence="1" id="KW-1133">Transmembrane helix</keyword>
<feature type="transmembrane region" description="Helical" evidence="1">
    <location>
        <begin position="87"/>
        <end position="106"/>
    </location>
</feature>
<keyword evidence="1" id="KW-0812">Transmembrane</keyword>
<feature type="transmembrane region" description="Helical" evidence="1">
    <location>
        <begin position="461"/>
        <end position="485"/>
    </location>
</feature>
<protein>
    <submittedName>
        <fullName evidence="2">Uncharacterized protein</fullName>
    </submittedName>
</protein>
<feature type="transmembrane region" description="Helical" evidence="1">
    <location>
        <begin position="45"/>
        <end position="67"/>
    </location>
</feature>